<evidence type="ECO:0000256" key="8">
    <source>
        <dbReference type="ARBA" id="ARBA00023306"/>
    </source>
</evidence>
<gene>
    <name evidence="12" type="primary">xerD</name>
    <name evidence="9" type="synonym">xerC</name>
    <name evidence="12" type="ORF">GCM10017044_00410</name>
</gene>
<dbReference type="EMBL" id="BNCI01000001">
    <property type="protein sequence ID" value="GHF10648.1"/>
    <property type="molecule type" value="Genomic_DNA"/>
</dbReference>
<dbReference type="GO" id="GO:0003677">
    <property type="term" value="F:DNA binding"/>
    <property type="evidence" value="ECO:0007669"/>
    <property type="project" value="UniProtKB-UniRule"/>
</dbReference>
<dbReference type="GO" id="GO:0007059">
    <property type="term" value="P:chromosome segregation"/>
    <property type="evidence" value="ECO:0007669"/>
    <property type="project" value="UniProtKB-UniRule"/>
</dbReference>
<evidence type="ECO:0000256" key="5">
    <source>
        <dbReference type="ARBA" id="ARBA00022908"/>
    </source>
</evidence>
<dbReference type="CDD" id="cd00798">
    <property type="entry name" value="INT_XerDC_C"/>
    <property type="match status" value="1"/>
</dbReference>
<evidence type="ECO:0000256" key="6">
    <source>
        <dbReference type="ARBA" id="ARBA00023125"/>
    </source>
</evidence>
<dbReference type="SUPFAM" id="SSF56349">
    <property type="entry name" value="DNA breaking-rejoining enzymes"/>
    <property type="match status" value="1"/>
</dbReference>
<dbReference type="InterPro" id="IPR044068">
    <property type="entry name" value="CB"/>
</dbReference>
<feature type="active site" evidence="9">
    <location>
        <position position="245"/>
    </location>
</feature>
<feature type="active site" evidence="9">
    <location>
        <position position="174"/>
    </location>
</feature>
<dbReference type="PANTHER" id="PTHR30349">
    <property type="entry name" value="PHAGE INTEGRASE-RELATED"/>
    <property type="match status" value="1"/>
</dbReference>
<evidence type="ECO:0000259" key="10">
    <source>
        <dbReference type="PROSITE" id="PS51898"/>
    </source>
</evidence>
<feature type="active site" evidence="9">
    <location>
        <position position="150"/>
    </location>
</feature>
<dbReference type="RefSeq" id="WP_191249550.1">
    <property type="nucleotide sequence ID" value="NZ_BNCI01000001.1"/>
</dbReference>
<feature type="active site" evidence="9">
    <location>
        <position position="248"/>
    </location>
</feature>
<dbReference type="Gene3D" id="1.10.443.10">
    <property type="entry name" value="Intergrase catalytic core"/>
    <property type="match status" value="1"/>
</dbReference>
<dbReference type="InterPro" id="IPR010998">
    <property type="entry name" value="Integrase_recombinase_N"/>
</dbReference>
<dbReference type="GO" id="GO:0006313">
    <property type="term" value="P:DNA transposition"/>
    <property type="evidence" value="ECO:0007669"/>
    <property type="project" value="UniProtKB-UniRule"/>
</dbReference>
<feature type="domain" description="Tyr recombinase" evidence="10">
    <location>
        <begin position="104"/>
        <end position="293"/>
    </location>
</feature>
<dbReference type="GO" id="GO:0051301">
    <property type="term" value="P:cell division"/>
    <property type="evidence" value="ECO:0007669"/>
    <property type="project" value="UniProtKB-KW"/>
</dbReference>
<evidence type="ECO:0000256" key="9">
    <source>
        <dbReference type="HAMAP-Rule" id="MF_01808"/>
    </source>
</evidence>
<evidence type="ECO:0000256" key="4">
    <source>
        <dbReference type="ARBA" id="ARBA00022829"/>
    </source>
</evidence>
<evidence type="ECO:0000313" key="12">
    <source>
        <dbReference type="EMBL" id="GHF10648.1"/>
    </source>
</evidence>
<evidence type="ECO:0000256" key="7">
    <source>
        <dbReference type="ARBA" id="ARBA00023172"/>
    </source>
</evidence>
<dbReference type="GO" id="GO:0005737">
    <property type="term" value="C:cytoplasm"/>
    <property type="evidence" value="ECO:0007669"/>
    <property type="project" value="UniProtKB-SubCell"/>
</dbReference>
<keyword evidence="4 9" id="KW-0159">Chromosome partition</keyword>
<dbReference type="Pfam" id="PF02899">
    <property type="entry name" value="Phage_int_SAM_1"/>
    <property type="match status" value="1"/>
</dbReference>
<keyword evidence="7 9" id="KW-0233">DNA recombination</keyword>
<comment type="subcellular location">
    <subcellularLocation>
        <location evidence="1 9">Cytoplasm</location>
    </subcellularLocation>
</comment>
<comment type="similarity">
    <text evidence="9">Belongs to the 'phage' integrase family. XerC subfamily.</text>
</comment>
<dbReference type="Gene3D" id="1.10.150.130">
    <property type="match status" value="1"/>
</dbReference>
<evidence type="ECO:0000256" key="2">
    <source>
        <dbReference type="ARBA" id="ARBA00022490"/>
    </source>
</evidence>
<sequence>MSDTQYIDLFLEMLSAEKGRAENSLKAYTRDLQDFAEFIPGPLLNAGTEDVRQYLAEIHARGFSTSTASRRLSALKQFYLFLYRDGFRSDNPAQGIEGPRLERPLPKVLSEDFVDRLLQTAEDGADAEPESLSALRLHALLEMLYATGLRISELVALPARAVGPDTRMILVRGKGGRERVVPIGSKARVALERYRVLVKLGDYAESDFLFPSRGKEGHLTRRRVGQLLKDIAISAGIAPDLVSPHKLRHAFATHLLAHGADLRSLQQILGHADISTTQIYTHVLEERMKSLVLEKHPLSKNIED</sequence>
<feature type="domain" description="Core-binding (CB)" evidence="11">
    <location>
        <begin position="1"/>
        <end position="83"/>
    </location>
</feature>
<feature type="active site" description="O-(3'-phospho-DNA)-tyrosine intermediate" evidence="9">
    <location>
        <position position="280"/>
    </location>
</feature>
<evidence type="ECO:0000259" key="11">
    <source>
        <dbReference type="PROSITE" id="PS51900"/>
    </source>
</evidence>
<protein>
    <recommendedName>
        <fullName evidence="9">Tyrosine recombinase XerC</fullName>
    </recommendedName>
</protein>
<name>A0A919E3Q1_9PROT</name>
<keyword evidence="13" id="KW-1185">Reference proteome</keyword>
<dbReference type="PROSITE" id="PS51898">
    <property type="entry name" value="TYR_RECOMBINASE"/>
    <property type="match status" value="1"/>
</dbReference>
<dbReference type="InterPro" id="IPR011010">
    <property type="entry name" value="DNA_brk_join_enz"/>
</dbReference>
<dbReference type="PROSITE" id="PS51900">
    <property type="entry name" value="CB"/>
    <property type="match status" value="1"/>
</dbReference>
<evidence type="ECO:0000313" key="13">
    <source>
        <dbReference type="Proteomes" id="UP000630923"/>
    </source>
</evidence>
<comment type="function">
    <text evidence="9">Site-specific tyrosine recombinase, which acts by catalyzing the cutting and rejoining of the recombining DNA molecules. The XerC-XerD complex is essential to convert dimers of the bacterial chromosome into monomers to permit their segregation at cell division. It also contributes to the segregational stability of plasmids.</text>
</comment>
<feature type="active site" evidence="9">
    <location>
        <position position="271"/>
    </location>
</feature>
<dbReference type="InterPro" id="IPR004107">
    <property type="entry name" value="Integrase_SAM-like_N"/>
</dbReference>
<dbReference type="InterPro" id="IPR002104">
    <property type="entry name" value="Integrase_catalytic"/>
</dbReference>
<accession>A0A919E3Q1</accession>
<comment type="subunit">
    <text evidence="9">Forms a cyclic heterotetrameric complex composed of two molecules of XerC and two molecules of XerD.</text>
</comment>
<reference evidence="12" key="2">
    <citation type="submission" date="2020-09" db="EMBL/GenBank/DDBJ databases">
        <authorList>
            <person name="Sun Q."/>
            <person name="Kim S."/>
        </authorList>
    </citation>
    <scope>NUCLEOTIDE SEQUENCE</scope>
    <source>
        <strain evidence="12">KCTC 42590</strain>
    </source>
</reference>
<keyword evidence="6 9" id="KW-0238">DNA-binding</keyword>
<comment type="caution">
    <text evidence="12">The sequence shown here is derived from an EMBL/GenBank/DDBJ whole genome shotgun (WGS) entry which is preliminary data.</text>
</comment>
<dbReference type="InterPro" id="IPR013762">
    <property type="entry name" value="Integrase-like_cat_sf"/>
</dbReference>
<dbReference type="Proteomes" id="UP000630923">
    <property type="component" value="Unassembled WGS sequence"/>
</dbReference>
<reference evidence="12" key="1">
    <citation type="journal article" date="2014" name="Int. J. Syst. Evol. Microbiol.">
        <title>Complete genome sequence of Corynebacterium casei LMG S-19264T (=DSM 44701T), isolated from a smear-ripened cheese.</title>
        <authorList>
            <consortium name="US DOE Joint Genome Institute (JGI-PGF)"/>
            <person name="Walter F."/>
            <person name="Albersmeier A."/>
            <person name="Kalinowski J."/>
            <person name="Ruckert C."/>
        </authorList>
    </citation>
    <scope>NUCLEOTIDE SEQUENCE</scope>
    <source>
        <strain evidence="12">KCTC 42590</strain>
    </source>
</reference>
<proteinExistence type="inferred from homology"/>
<dbReference type="NCBIfam" id="NF001399">
    <property type="entry name" value="PRK00283.1"/>
    <property type="match status" value="1"/>
</dbReference>
<keyword evidence="5 9" id="KW-0229">DNA integration</keyword>
<dbReference type="GO" id="GO:0009037">
    <property type="term" value="F:tyrosine-based site-specific recombinase activity"/>
    <property type="evidence" value="ECO:0007669"/>
    <property type="project" value="UniProtKB-UniRule"/>
</dbReference>
<keyword evidence="2 9" id="KW-0963">Cytoplasm</keyword>
<keyword evidence="3 9" id="KW-0132">Cell division</keyword>
<dbReference type="AlphaFoldDB" id="A0A919E3Q1"/>
<dbReference type="InterPro" id="IPR023009">
    <property type="entry name" value="Tyrosine_recombinase_XerC/XerD"/>
</dbReference>
<dbReference type="HAMAP" id="MF_01808">
    <property type="entry name" value="Recomb_XerC_XerD"/>
    <property type="match status" value="1"/>
</dbReference>
<organism evidence="12 13">
    <name type="scientific">Kordiimonas sediminis</name>
    <dbReference type="NCBI Taxonomy" id="1735581"/>
    <lineage>
        <taxon>Bacteria</taxon>
        <taxon>Pseudomonadati</taxon>
        <taxon>Pseudomonadota</taxon>
        <taxon>Alphaproteobacteria</taxon>
        <taxon>Kordiimonadales</taxon>
        <taxon>Kordiimonadaceae</taxon>
        <taxon>Kordiimonas</taxon>
    </lineage>
</organism>
<dbReference type="InterPro" id="IPR050090">
    <property type="entry name" value="Tyrosine_recombinase_XerCD"/>
</dbReference>
<evidence type="ECO:0000256" key="3">
    <source>
        <dbReference type="ARBA" id="ARBA00022618"/>
    </source>
</evidence>
<dbReference type="Pfam" id="PF00589">
    <property type="entry name" value="Phage_integrase"/>
    <property type="match status" value="1"/>
</dbReference>
<keyword evidence="8 9" id="KW-0131">Cell cycle</keyword>
<evidence type="ECO:0000256" key="1">
    <source>
        <dbReference type="ARBA" id="ARBA00004496"/>
    </source>
</evidence>
<dbReference type="PANTHER" id="PTHR30349:SF90">
    <property type="entry name" value="TYROSINE RECOMBINASE XERD"/>
    <property type="match status" value="1"/>
</dbReference>